<feature type="transmembrane region" description="Helical" evidence="1">
    <location>
        <begin position="41"/>
        <end position="60"/>
    </location>
</feature>
<protein>
    <submittedName>
        <fullName evidence="2">Uncharacterized protein</fullName>
    </submittedName>
</protein>
<evidence type="ECO:0000313" key="3">
    <source>
        <dbReference type="Proteomes" id="UP001189756"/>
    </source>
</evidence>
<reference evidence="2" key="1">
    <citation type="submission" date="2023-07" db="EMBL/GenBank/DDBJ databases">
        <authorList>
            <person name="Peeters C."/>
        </authorList>
    </citation>
    <scope>NUCLEOTIDE SEQUENCE</scope>
    <source>
        <strain evidence="2">R-77560</strain>
    </source>
</reference>
<proteinExistence type="predicted"/>
<comment type="caution">
    <text evidence="2">The sequence shown here is derived from an EMBL/GenBank/DDBJ whole genome shotgun (WGS) entry which is preliminary data.</text>
</comment>
<gene>
    <name evidence="2" type="ORF">R77560_00855</name>
</gene>
<sequence>MPAAATVCVRWCRYSPSAWAYRSEGGLVSLFSVKLGVAAPAYRLAFFTMGVVTVFSALIFRKLDAKPTPLLTKNLEAEAVQAR</sequence>
<keyword evidence="1" id="KW-0472">Membrane</keyword>
<keyword evidence="1" id="KW-1133">Transmembrane helix</keyword>
<dbReference type="Proteomes" id="UP001189756">
    <property type="component" value="Unassembled WGS sequence"/>
</dbReference>
<organism evidence="2 3">
    <name type="scientific">Ralstonia thomasii</name>
    <dbReference type="NCBI Taxonomy" id="3058596"/>
    <lineage>
        <taxon>Bacteria</taxon>
        <taxon>Pseudomonadati</taxon>
        <taxon>Pseudomonadota</taxon>
        <taxon>Betaproteobacteria</taxon>
        <taxon>Burkholderiales</taxon>
        <taxon>Burkholderiaceae</taxon>
        <taxon>Ralstonia</taxon>
    </lineage>
</organism>
<dbReference type="AlphaFoldDB" id="A0AAD2BM18"/>
<accession>A0AAD2BM18</accession>
<evidence type="ECO:0000313" key="2">
    <source>
        <dbReference type="EMBL" id="CAJ0781941.1"/>
    </source>
</evidence>
<name>A0AAD2BM18_9RALS</name>
<evidence type="ECO:0000256" key="1">
    <source>
        <dbReference type="SAM" id="Phobius"/>
    </source>
</evidence>
<keyword evidence="1" id="KW-0812">Transmembrane</keyword>
<dbReference type="EMBL" id="CATZAZ010000001">
    <property type="protein sequence ID" value="CAJ0781941.1"/>
    <property type="molecule type" value="Genomic_DNA"/>
</dbReference>